<evidence type="ECO:0000313" key="10">
    <source>
        <dbReference type="EMBL" id="KAF3452499.1"/>
    </source>
</evidence>
<dbReference type="AlphaFoldDB" id="A0A8K0HHX3"/>
<evidence type="ECO:0000256" key="4">
    <source>
        <dbReference type="ARBA" id="ARBA00022801"/>
    </source>
</evidence>
<dbReference type="SUPFAM" id="SSF51445">
    <property type="entry name" value="(Trans)glycosidases"/>
    <property type="match status" value="1"/>
</dbReference>
<evidence type="ECO:0000256" key="5">
    <source>
        <dbReference type="ARBA" id="ARBA00023295"/>
    </source>
</evidence>
<evidence type="ECO:0000256" key="7">
    <source>
        <dbReference type="ARBA" id="ARBA00033417"/>
    </source>
</evidence>
<dbReference type="InterPro" id="IPR044965">
    <property type="entry name" value="Glyco_hydro_17_plant"/>
</dbReference>
<dbReference type="InterPro" id="IPR017853">
    <property type="entry name" value="GH"/>
</dbReference>
<dbReference type="EC" id="3.2.1.39" evidence="3"/>
<organism evidence="10 11">
    <name type="scientific">Rhamnella rubrinervis</name>
    <dbReference type="NCBI Taxonomy" id="2594499"/>
    <lineage>
        <taxon>Eukaryota</taxon>
        <taxon>Viridiplantae</taxon>
        <taxon>Streptophyta</taxon>
        <taxon>Embryophyta</taxon>
        <taxon>Tracheophyta</taxon>
        <taxon>Spermatophyta</taxon>
        <taxon>Magnoliopsida</taxon>
        <taxon>eudicotyledons</taxon>
        <taxon>Gunneridae</taxon>
        <taxon>Pentapetalae</taxon>
        <taxon>rosids</taxon>
        <taxon>fabids</taxon>
        <taxon>Rosales</taxon>
        <taxon>Rhamnaceae</taxon>
        <taxon>rhamnoid group</taxon>
        <taxon>Rhamneae</taxon>
        <taxon>Rhamnella</taxon>
    </lineage>
</organism>
<evidence type="ECO:0000256" key="1">
    <source>
        <dbReference type="ARBA" id="ARBA00000382"/>
    </source>
</evidence>
<evidence type="ECO:0000256" key="3">
    <source>
        <dbReference type="ARBA" id="ARBA00012780"/>
    </source>
</evidence>
<dbReference type="GO" id="GO:0042973">
    <property type="term" value="F:glucan endo-1,3-beta-D-glucosidase activity"/>
    <property type="evidence" value="ECO:0007669"/>
    <property type="project" value="UniProtKB-EC"/>
</dbReference>
<dbReference type="PANTHER" id="PTHR32227">
    <property type="entry name" value="GLUCAN ENDO-1,3-BETA-GLUCOSIDASE BG1-RELATED-RELATED"/>
    <property type="match status" value="1"/>
</dbReference>
<accession>A0A8K0HHX3</accession>
<evidence type="ECO:0000313" key="11">
    <source>
        <dbReference type="Proteomes" id="UP000796880"/>
    </source>
</evidence>
<sequence length="196" mass="21673">MEEILQALKDSNIELIVGVPNDNLQALASPSAAAANWVQVNIKCYFSNVKFKYIAVGNEVKPNDPAAKFVLPEMPNVHKEIASAESNTTANLFLMPYLPRQEWSLVRKYRNLFDALIDAMYSAMEKTNGGNLVVVVSESGWPSAGGQVETVEHAATYYRNLINHVKGSGTPKRPSMPNTETYLFSMFDENKKGLGD</sequence>
<dbReference type="OrthoDB" id="941679at2759"/>
<keyword evidence="5 9" id="KW-0326">Glycosidase</keyword>
<dbReference type="EMBL" id="VOIH02000002">
    <property type="protein sequence ID" value="KAF3452499.1"/>
    <property type="molecule type" value="Genomic_DNA"/>
</dbReference>
<evidence type="ECO:0000256" key="9">
    <source>
        <dbReference type="RuleBase" id="RU004336"/>
    </source>
</evidence>
<keyword evidence="4 9" id="KW-0378">Hydrolase</keyword>
<comment type="similarity">
    <text evidence="2 8">Belongs to the glycosyl hydrolase 17 family.</text>
</comment>
<gene>
    <name evidence="10" type="ORF">FNV43_RR02932</name>
</gene>
<dbReference type="Proteomes" id="UP000796880">
    <property type="component" value="Unassembled WGS sequence"/>
</dbReference>
<proteinExistence type="inferred from homology"/>
<protein>
    <recommendedName>
        <fullName evidence="3">glucan endo-1,3-beta-D-glucosidase</fullName>
        <ecNumber evidence="3">3.2.1.39</ecNumber>
    </recommendedName>
    <alternativeName>
        <fullName evidence="6">(1-&gt;3)-beta-glucan endohydrolase</fullName>
    </alternativeName>
    <alternativeName>
        <fullName evidence="7">Beta-1,3-endoglucanase</fullName>
    </alternativeName>
</protein>
<reference evidence="10" key="1">
    <citation type="submission" date="2020-03" db="EMBL/GenBank/DDBJ databases">
        <title>A high-quality chromosome-level genome assembly of a woody plant with both climbing and erect habits, Rhamnella rubrinervis.</title>
        <authorList>
            <person name="Lu Z."/>
            <person name="Yang Y."/>
            <person name="Zhu X."/>
            <person name="Sun Y."/>
        </authorList>
    </citation>
    <scope>NUCLEOTIDE SEQUENCE</scope>
    <source>
        <strain evidence="10">BYM</strain>
        <tissue evidence="10">Leaf</tissue>
    </source>
</reference>
<comment type="caution">
    <text evidence="10">The sequence shown here is derived from an EMBL/GenBank/DDBJ whole genome shotgun (WGS) entry which is preliminary data.</text>
</comment>
<comment type="catalytic activity">
    <reaction evidence="1">
        <text>Hydrolysis of (1-&gt;3)-beta-D-glucosidic linkages in (1-&gt;3)-beta-D-glucans.</text>
        <dbReference type="EC" id="3.2.1.39"/>
    </reaction>
</comment>
<keyword evidence="11" id="KW-1185">Reference proteome</keyword>
<dbReference type="Gene3D" id="3.20.20.80">
    <property type="entry name" value="Glycosidases"/>
    <property type="match status" value="2"/>
</dbReference>
<dbReference type="GO" id="GO:0005975">
    <property type="term" value="P:carbohydrate metabolic process"/>
    <property type="evidence" value="ECO:0007669"/>
    <property type="project" value="InterPro"/>
</dbReference>
<dbReference type="Pfam" id="PF00332">
    <property type="entry name" value="Glyco_hydro_17"/>
    <property type="match status" value="2"/>
</dbReference>
<evidence type="ECO:0000256" key="6">
    <source>
        <dbReference type="ARBA" id="ARBA00033335"/>
    </source>
</evidence>
<dbReference type="PROSITE" id="PS00587">
    <property type="entry name" value="GLYCOSYL_HYDROL_F17"/>
    <property type="match status" value="1"/>
</dbReference>
<evidence type="ECO:0000256" key="2">
    <source>
        <dbReference type="ARBA" id="ARBA00008773"/>
    </source>
</evidence>
<name>A0A8K0HHX3_9ROSA</name>
<dbReference type="InterPro" id="IPR000490">
    <property type="entry name" value="Glyco_hydro_17"/>
</dbReference>
<evidence type="ECO:0000256" key="8">
    <source>
        <dbReference type="RuleBase" id="RU004335"/>
    </source>
</evidence>